<organism evidence="2 3">
    <name type="scientific">Sphingobium baderi</name>
    <dbReference type="NCBI Taxonomy" id="1332080"/>
    <lineage>
        <taxon>Bacteria</taxon>
        <taxon>Pseudomonadati</taxon>
        <taxon>Pseudomonadota</taxon>
        <taxon>Alphaproteobacteria</taxon>
        <taxon>Sphingomonadales</taxon>
        <taxon>Sphingomonadaceae</taxon>
        <taxon>Sphingobium</taxon>
    </lineage>
</organism>
<evidence type="ECO:0000313" key="2">
    <source>
        <dbReference type="EMBL" id="ALR19018.1"/>
    </source>
</evidence>
<evidence type="ECO:0000256" key="1">
    <source>
        <dbReference type="SAM" id="Phobius"/>
    </source>
</evidence>
<dbReference type="KEGG" id="sbd:ATN00_00490"/>
<protein>
    <recommendedName>
        <fullName evidence="4">DUF3325 domain-containing protein</fullName>
    </recommendedName>
</protein>
<dbReference type="EMBL" id="CP013264">
    <property type="protein sequence ID" value="ALR19018.1"/>
    <property type="molecule type" value="Genomic_DNA"/>
</dbReference>
<reference evidence="2 3" key="1">
    <citation type="submission" date="2015-11" db="EMBL/GenBank/DDBJ databases">
        <title>A Two-component Flavoprotein Monooxygenase System MeaXY Responsible for para-Hydroxylation of 2-Methyl-6-ethylaniline and 2,6-Diethylaniline in Sphingobium baderi DE-13.</title>
        <authorList>
            <person name="Cheng M."/>
            <person name="Meng Q."/>
            <person name="Yang Y."/>
            <person name="Chu C."/>
            <person name="Yan X."/>
            <person name="He J."/>
            <person name="Li S."/>
        </authorList>
    </citation>
    <scope>NUCLEOTIDE SEQUENCE [LARGE SCALE GENOMIC DNA]</scope>
    <source>
        <strain evidence="2 3">DE-13</strain>
    </source>
</reference>
<feature type="transmembrane region" description="Helical" evidence="1">
    <location>
        <begin position="64"/>
        <end position="84"/>
    </location>
</feature>
<evidence type="ECO:0008006" key="4">
    <source>
        <dbReference type="Google" id="ProtNLM"/>
    </source>
</evidence>
<name>A0A0S3EUA7_9SPHN</name>
<feature type="transmembrane region" description="Helical" evidence="1">
    <location>
        <begin position="42"/>
        <end position="58"/>
    </location>
</feature>
<accession>A0A0S3EUA7</accession>
<feature type="transmembrane region" description="Helical" evidence="1">
    <location>
        <begin position="6"/>
        <end position="21"/>
    </location>
</feature>
<keyword evidence="3" id="KW-1185">Reference proteome</keyword>
<dbReference type="Proteomes" id="UP000056968">
    <property type="component" value="Chromosome"/>
</dbReference>
<evidence type="ECO:0000313" key="3">
    <source>
        <dbReference type="Proteomes" id="UP000056968"/>
    </source>
</evidence>
<keyword evidence="1" id="KW-0472">Membrane</keyword>
<sequence>MIWAFLASAFSAICILILCLGDPKRIRVGRVPRREWRRRSRQALSVAAGIPGLLLALSGDAAAFLVWLGACALCGWVVAVWFSAGRQKMD</sequence>
<keyword evidence="1" id="KW-0812">Transmembrane</keyword>
<keyword evidence="1" id="KW-1133">Transmembrane helix</keyword>
<dbReference type="STRING" id="1332080.ATN00_00490"/>
<proteinExistence type="predicted"/>
<dbReference type="AlphaFoldDB" id="A0A0S3EUA7"/>
<gene>
    <name evidence="2" type="ORF">ATN00_00490</name>
</gene>